<keyword evidence="2" id="KW-0812">Transmembrane</keyword>
<dbReference type="GO" id="GO:0016020">
    <property type="term" value="C:membrane"/>
    <property type="evidence" value="ECO:0007669"/>
    <property type="project" value="UniProtKB-SubCell"/>
</dbReference>
<keyword evidence="3" id="KW-0732">Signal</keyword>
<dbReference type="SUPFAM" id="SSF52200">
    <property type="entry name" value="Toll/Interleukin receptor TIR domain"/>
    <property type="match status" value="1"/>
</dbReference>
<dbReference type="PANTHER" id="PTHR15583:SF7">
    <property type="entry name" value="INTERLEUKIN CYTOKINE RECEPTOR-RELATED PROTEIN 2"/>
    <property type="match status" value="1"/>
</dbReference>
<dbReference type="AlphaFoldDB" id="A0AAD9K5X4"/>
<keyword evidence="7" id="KW-0325">Glycoprotein</keyword>
<comment type="subcellular location">
    <subcellularLocation>
        <location evidence="1">Membrane</location>
        <topology evidence="1">Single-pass type I membrane protein</topology>
    </subcellularLocation>
</comment>
<dbReference type="Gene3D" id="3.40.50.11530">
    <property type="match status" value="1"/>
</dbReference>
<feature type="domain" description="SEFIR" evidence="8">
    <location>
        <begin position="14"/>
        <end position="167"/>
    </location>
</feature>
<name>A0AAD9K5X4_9ANNE</name>
<evidence type="ECO:0000256" key="1">
    <source>
        <dbReference type="ARBA" id="ARBA00004479"/>
    </source>
</evidence>
<organism evidence="9 10">
    <name type="scientific">Paralvinella palmiformis</name>
    <dbReference type="NCBI Taxonomy" id="53620"/>
    <lineage>
        <taxon>Eukaryota</taxon>
        <taxon>Metazoa</taxon>
        <taxon>Spiralia</taxon>
        <taxon>Lophotrochozoa</taxon>
        <taxon>Annelida</taxon>
        <taxon>Polychaeta</taxon>
        <taxon>Sedentaria</taxon>
        <taxon>Canalipalpata</taxon>
        <taxon>Terebellida</taxon>
        <taxon>Terebelliformia</taxon>
        <taxon>Alvinellidae</taxon>
        <taxon>Paralvinella</taxon>
    </lineage>
</organism>
<dbReference type="Pfam" id="PF08357">
    <property type="entry name" value="SEFIR"/>
    <property type="match status" value="1"/>
</dbReference>
<dbReference type="InterPro" id="IPR013568">
    <property type="entry name" value="SEFIR_dom"/>
</dbReference>
<dbReference type="InterPro" id="IPR035897">
    <property type="entry name" value="Toll_tir_struct_dom_sf"/>
</dbReference>
<evidence type="ECO:0000256" key="7">
    <source>
        <dbReference type="ARBA" id="ARBA00023180"/>
    </source>
</evidence>
<evidence type="ECO:0000256" key="6">
    <source>
        <dbReference type="ARBA" id="ARBA00023170"/>
    </source>
</evidence>
<evidence type="ECO:0000259" key="8">
    <source>
        <dbReference type="PROSITE" id="PS51534"/>
    </source>
</evidence>
<keyword evidence="6" id="KW-0675">Receptor</keyword>
<comment type="caution">
    <text evidence="9">The sequence shown here is derived from an EMBL/GenBank/DDBJ whole genome shotgun (WGS) entry which is preliminary data.</text>
</comment>
<keyword evidence="5" id="KW-0472">Membrane</keyword>
<evidence type="ECO:0000256" key="2">
    <source>
        <dbReference type="ARBA" id="ARBA00022692"/>
    </source>
</evidence>
<gene>
    <name evidence="9" type="ORF">LSH36_52g08011</name>
</gene>
<dbReference type="InterPro" id="IPR039465">
    <property type="entry name" value="IL-17_rcpt-like"/>
</dbReference>
<keyword evidence="4" id="KW-1133">Transmembrane helix</keyword>
<dbReference type="EMBL" id="JAODUP010000052">
    <property type="protein sequence ID" value="KAK2165317.1"/>
    <property type="molecule type" value="Genomic_DNA"/>
</dbReference>
<dbReference type="PANTHER" id="PTHR15583">
    <property type="entry name" value="INTERLEUKIN-17 RECEPTOR"/>
    <property type="match status" value="1"/>
</dbReference>
<dbReference type="GO" id="GO:0030368">
    <property type="term" value="F:interleukin-17 receptor activity"/>
    <property type="evidence" value="ECO:0007669"/>
    <property type="project" value="InterPro"/>
</dbReference>
<dbReference type="Proteomes" id="UP001208570">
    <property type="component" value="Unassembled WGS sequence"/>
</dbReference>
<keyword evidence="10" id="KW-1185">Reference proteome</keyword>
<accession>A0AAD9K5X4</accession>
<dbReference type="PROSITE" id="PS51534">
    <property type="entry name" value="SEFIR"/>
    <property type="match status" value="1"/>
</dbReference>
<sequence>MHHEYTKQKSQPPLKTIYLIYSNDNQYHQEAVEYFVNFLENVCSCKVTYDKRYLDRVSDRDLWVEDAMKRCDTVILVTSEGCYRRSVAIQNDCTYPSIRYDRSSADLFTPAYRILEQDSTSDGSPLINKLILVHFPYTLPQYRVLDTPRLRSKVNYRLMEEIEDVFRSIHGSITEPLSRKLARYKTTPFTLINRVSSYVQSNPYWFASIYGNPVPNYNTAVSTDLITFDAVKPDGNVIQSAGYTNVSIFMPRMIQDDDCTITSSAFGDMVDDINATRE</sequence>
<protein>
    <recommendedName>
        <fullName evidence="8">SEFIR domain-containing protein</fullName>
    </recommendedName>
</protein>
<evidence type="ECO:0000256" key="4">
    <source>
        <dbReference type="ARBA" id="ARBA00022989"/>
    </source>
</evidence>
<evidence type="ECO:0000313" key="10">
    <source>
        <dbReference type="Proteomes" id="UP001208570"/>
    </source>
</evidence>
<proteinExistence type="predicted"/>
<evidence type="ECO:0000313" key="9">
    <source>
        <dbReference type="EMBL" id="KAK2165317.1"/>
    </source>
</evidence>
<reference evidence="9" key="1">
    <citation type="journal article" date="2023" name="Mol. Biol. Evol.">
        <title>Third-Generation Sequencing Reveals the Adaptive Role of the Epigenome in Three Deep-Sea Polychaetes.</title>
        <authorList>
            <person name="Perez M."/>
            <person name="Aroh O."/>
            <person name="Sun Y."/>
            <person name="Lan Y."/>
            <person name="Juniper S.K."/>
            <person name="Young C.R."/>
            <person name="Angers B."/>
            <person name="Qian P.Y."/>
        </authorList>
    </citation>
    <scope>NUCLEOTIDE SEQUENCE</scope>
    <source>
        <strain evidence="9">P08H-3</strain>
    </source>
</reference>
<evidence type="ECO:0000256" key="3">
    <source>
        <dbReference type="ARBA" id="ARBA00022729"/>
    </source>
</evidence>
<evidence type="ECO:0000256" key="5">
    <source>
        <dbReference type="ARBA" id="ARBA00023136"/>
    </source>
</evidence>